<feature type="compositionally biased region" description="Polar residues" evidence="2">
    <location>
        <begin position="312"/>
        <end position="327"/>
    </location>
</feature>
<feature type="compositionally biased region" description="Polar residues" evidence="2">
    <location>
        <begin position="1"/>
        <end position="10"/>
    </location>
</feature>
<gene>
    <name evidence="4" type="ORF">GJ744_003433</name>
</gene>
<dbReference type="SUPFAM" id="SSF47459">
    <property type="entry name" value="HLH, helix-loop-helix DNA-binding domain"/>
    <property type="match status" value="1"/>
</dbReference>
<dbReference type="InterPro" id="IPR036638">
    <property type="entry name" value="HLH_DNA-bd_sf"/>
</dbReference>
<feature type="compositionally biased region" description="Polar residues" evidence="2">
    <location>
        <begin position="236"/>
        <end position="253"/>
    </location>
</feature>
<dbReference type="Gene3D" id="4.10.280.10">
    <property type="entry name" value="Helix-loop-helix DNA-binding domain"/>
    <property type="match status" value="1"/>
</dbReference>
<dbReference type="EMBL" id="JAACFV010000169">
    <property type="protein sequence ID" value="KAF7503611.1"/>
    <property type="molecule type" value="Genomic_DNA"/>
</dbReference>
<feature type="domain" description="BHLH" evidence="3">
    <location>
        <begin position="394"/>
        <end position="446"/>
    </location>
</feature>
<dbReference type="Pfam" id="PF00010">
    <property type="entry name" value="HLH"/>
    <property type="match status" value="1"/>
</dbReference>
<evidence type="ECO:0000313" key="4">
    <source>
        <dbReference type="EMBL" id="KAF7503611.1"/>
    </source>
</evidence>
<feature type="region of interest" description="Disordered" evidence="2">
    <location>
        <begin position="235"/>
        <end position="410"/>
    </location>
</feature>
<evidence type="ECO:0000256" key="1">
    <source>
        <dbReference type="SAM" id="Coils"/>
    </source>
</evidence>
<dbReference type="InterPro" id="IPR011598">
    <property type="entry name" value="bHLH_dom"/>
</dbReference>
<feature type="compositionally biased region" description="Polar residues" evidence="2">
    <location>
        <begin position="346"/>
        <end position="366"/>
    </location>
</feature>
<feature type="coiled-coil region" evidence="1">
    <location>
        <begin position="436"/>
        <end position="463"/>
    </location>
</feature>
<feature type="compositionally biased region" description="Acidic residues" evidence="2">
    <location>
        <begin position="279"/>
        <end position="288"/>
    </location>
</feature>
<evidence type="ECO:0000259" key="3">
    <source>
        <dbReference type="PROSITE" id="PS50888"/>
    </source>
</evidence>
<dbReference type="AlphaFoldDB" id="A0A8H7AAP1"/>
<proteinExistence type="predicted"/>
<accession>A0A8H7AAP1</accession>
<keyword evidence="1" id="KW-0175">Coiled coil</keyword>
<evidence type="ECO:0000256" key="2">
    <source>
        <dbReference type="SAM" id="MobiDB-lite"/>
    </source>
</evidence>
<keyword evidence="5" id="KW-1185">Reference proteome</keyword>
<evidence type="ECO:0000313" key="5">
    <source>
        <dbReference type="Proteomes" id="UP000606974"/>
    </source>
</evidence>
<sequence>MGSYHGQDSTGLPFGYNESIEGMAFPPDYRPRGPPPAPQGKPLLNLSEHEQLDGFFAGFDSNNLTPNNLSTAGPGMMPGDVMGNNEQPLTPQYFITSHTHMQGQAPFVDPNALEGGGNMFNGSHMGSNMAMTANGVPYNHMVTHTAHALPFPTYPNSHNNGQGFFDPLATSVPSTYPVSWPHNLASNNMSSSGPRPLVRFGSDSHFGPSGYIPPLDSTELTDQTAMQRFEWLEGDAQSSAPPTQPNTEPSSPVYTRKRKVEVDQSAKLNQSNGFVENADPAEQEDIEVETATTSPRKKRRVPLKSEPITPFRPSQSQSLPATSNIKPTTRGKRKSLPAVPPISPARPSSATTKTQPSSTTSHANTNKPKRPPAISSLSGSGSAGGVRVPLTSDQKRANHTNSEQRRRDQAQKAFARLFDLVPELEQEGKLSQMKKLEMVVRKIRELEEGNRECRRRIEAVEKGGG</sequence>
<dbReference type="GO" id="GO:0046983">
    <property type="term" value="F:protein dimerization activity"/>
    <property type="evidence" value="ECO:0007669"/>
    <property type="project" value="InterPro"/>
</dbReference>
<organism evidence="4 5">
    <name type="scientific">Endocarpon pusillum</name>
    <dbReference type="NCBI Taxonomy" id="364733"/>
    <lineage>
        <taxon>Eukaryota</taxon>
        <taxon>Fungi</taxon>
        <taxon>Dikarya</taxon>
        <taxon>Ascomycota</taxon>
        <taxon>Pezizomycotina</taxon>
        <taxon>Eurotiomycetes</taxon>
        <taxon>Chaetothyriomycetidae</taxon>
        <taxon>Verrucariales</taxon>
        <taxon>Verrucariaceae</taxon>
        <taxon>Endocarpon</taxon>
    </lineage>
</organism>
<comment type="caution">
    <text evidence="4">The sequence shown here is derived from an EMBL/GenBank/DDBJ whole genome shotgun (WGS) entry which is preliminary data.</text>
</comment>
<feature type="region of interest" description="Disordered" evidence="2">
    <location>
        <begin position="1"/>
        <end position="44"/>
    </location>
</feature>
<dbReference type="PROSITE" id="PS50888">
    <property type="entry name" value="BHLH"/>
    <property type="match status" value="1"/>
</dbReference>
<dbReference type="OrthoDB" id="5778525at2759"/>
<dbReference type="Proteomes" id="UP000606974">
    <property type="component" value="Unassembled WGS sequence"/>
</dbReference>
<protein>
    <recommendedName>
        <fullName evidence="3">BHLH domain-containing protein</fullName>
    </recommendedName>
</protein>
<reference evidence="4" key="1">
    <citation type="submission" date="2020-02" db="EMBL/GenBank/DDBJ databases">
        <authorList>
            <person name="Palmer J.M."/>
        </authorList>
    </citation>
    <scope>NUCLEOTIDE SEQUENCE</scope>
    <source>
        <strain evidence="4">EPUS1.4</strain>
        <tissue evidence="4">Thallus</tissue>
    </source>
</reference>
<name>A0A8H7AAP1_9EURO</name>